<keyword evidence="4 5" id="KW-0472">Membrane</keyword>
<name>A0ABW3UIU5_9BACL</name>
<dbReference type="Pfam" id="PF13564">
    <property type="entry name" value="DoxX_2"/>
    <property type="match status" value="1"/>
</dbReference>
<protein>
    <submittedName>
        <fullName evidence="6">DoxX family protein</fullName>
    </submittedName>
</protein>
<reference evidence="7" key="1">
    <citation type="journal article" date="2019" name="Int. J. Syst. Evol. Microbiol.">
        <title>The Global Catalogue of Microorganisms (GCM) 10K type strain sequencing project: providing services to taxonomists for standard genome sequencing and annotation.</title>
        <authorList>
            <consortium name="The Broad Institute Genomics Platform"/>
            <consortium name="The Broad Institute Genome Sequencing Center for Infectious Disease"/>
            <person name="Wu L."/>
            <person name="Ma J."/>
        </authorList>
    </citation>
    <scope>NUCLEOTIDE SEQUENCE [LARGE SCALE GENOMIC DNA]</scope>
    <source>
        <strain evidence="7">CCUG 53270</strain>
    </source>
</reference>
<keyword evidence="7" id="KW-1185">Reference proteome</keyword>
<accession>A0ABW3UIU5</accession>
<dbReference type="RefSeq" id="WP_345587198.1">
    <property type="nucleotide sequence ID" value="NZ_BAABJG010000006.1"/>
</dbReference>
<sequence>MSPVHQAVVMIQIVLASMFVLSSVIKFVRTASMVRHWREYRYPMWLMSVIGMAELLGAVSMLAALWIPGIAKYAAALFIILMLGAVHAHLIRAKHKPIMALNALLMLALSVILLGIG</sequence>
<dbReference type="EMBL" id="JBHTLU010000013">
    <property type="protein sequence ID" value="MFD1220595.1"/>
    <property type="molecule type" value="Genomic_DNA"/>
</dbReference>
<evidence type="ECO:0000256" key="2">
    <source>
        <dbReference type="ARBA" id="ARBA00022692"/>
    </source>
</evidence>
<evidence type="ECO:0000256" key="5">
    <source>
        <dbReference type="SAM" id="Phobius"/>
    </source>
</evidence>
<dbReference type="Proteomes" id="UP001597180">
    <property type="component" value="Unassembled WGS sequence"/>
</dbReference>
<evidence type="ECO:0000313" key="6">
    <source>
        <dbReference type="EMBL" id="MFD1220595.1"/>
    </source>
</evidence>
<comment type="caution">
    <text evidence="6">The sequence shown here is derived from an EMBL/GenBank/DDBJ whole genome shotgun (WGS) entry which is preliminary data.</text>
</comment>
<feature type="transmembrane region" description="Helical" evidence="5">
    <location>
        <begin position="73"/>
        <end position="91"/>
    </location>
</feature>
<feature type="transmembrane region" description="Helical" evidence="5">
    <location>
        <begin position="98"/>
        <end position="116"/>
    </location>
</feature>
<comment type="subcellular location">
    <subcellularLocation>
        <location evidence="1">Membrane</location>
        <topology evidence="1">Multi-pass membrane protein</topology>
    </subcellularLocation>
</comment>
<gene>
    <name evidence="6" type="ORF">ACFQ4B_10720</name>
</gene>
<evidence type="ECO:0000256" key="4">
    <source>
        <dbReference type="ARBA" id="ARBA00023136"/>
    </source>
</evidence>
<proteinExistence type="predicted"/>
<feature type="transmembrane region" description="Helical" evidence="5">
    <location>
        <begin position="6"/>
        <end position="25"/>
    </location>
</feature>
<keyword evidence="2 5" id="KW-0812">Transmembrane</keyword>
<organism evidence="6 7">
    <name type="scientific">Paenibacillus vulneris</name>
    <dbReference type="NCBI Taxonomy" id="1133364"/>
    <lineage>
        <taxon>Bacteria</taxon>
        <taxon>Bacillati</taxon>
        <taxon>Bacillota</taxon>
        <taxon>Bacilli</taxon>
        <taxon>Bacillales</taxon>
        <taxon>Paenibacillaceae</taxon>
        <taxon>Paenibacillus</taxon>
    </lineage>
</organism>
<keyword evidence="3 5" id="KW-1133">Transmembrane helix</keyword>
<feature type="transmembrane region" description="Helical" evidence="5">
    <location>
        <begin position="45"/>
        <end position="67"/>
    </location>
</feature>
<evidence type="ECO:0000256" key="1">
    <source>
        <dbReference type="ARBA" id="ARBA00004141"/>
    </source>
</evidence>
<dbReference type="InterPro" id="IPR032808">
    <property type="entry name" value="DoxX"/>
</dbReference>
<evidence type="ECO:0000256" key="3">
    <source>
        <dbReference type="ARBA" id="ARBA00022989"/>
    </source>
</evidence>
<evidence type="ECO:0000313" key="7">
    <source>
        <dbReference type="Proteomes" id="UP001597180"/>
    </source>
</evidence>